<evidence type="ECO:0000256" key="3">
    <source>
        <dbReference type="ARBA" id="ARBA00022475"/>
    </source>
</evidence>
<evidence type="ECO:0000256" key="9">
    <source>
        <dbReference type="ARBA" id="ARBA00024202"/>
    </source>
</evidence>
<dbReference type="InterPro" id="IPR035906">
    <property type="entry name" value="MetI-like_sf"/>
</dbReference>
<keyword evidence="2 10" id="KW-0813">Transport</keyword>
<evidence type="ECO:0000256" key="8">
    <source>
        <dbReference type="ARBA" id="ARBA00023136"/>
    </source>
</evidence>
<dbReference type="PROSITE" id="PS50928">
    <property type="entry name" value="ABC_TM1"/>
    <property type="match status" value="1"/>
</dbReference>
<evidence type="ECO:0000259" key="11">
    <source>
        <dbReference type="PROSITE" id="PS50928"/>
    </source>
</evidence>
<feature type="transmembrane region" description="Helical" evidence="10">
    <location>
        <begin position="595"/>
        <end position="614"/>
    </location>
</feature>
<comment type="subcellular location">
    <subcellularLocation>
        <location evidence="1 10">Cell membrane</location>
        <topology evidence="1 10">Multi-pass membrane protein</topology>
    </subcellularLocation>
</comment>
<dbReference type="PANTHER" id="PTHR43386:SF24">
    <property type="entry name" value="OLIGOPEPTIDE TRANSPORT SYSTEM PERMEASE PROTEIN AMID"/>
    <property type="match status" value="1"/>
</dbReference>
<gene>
    <name evidence="12" type="ORF">IAC58_04625</name>
</gene>
<proteinExistence type="inferred from homology"/>
<dbReference type="InterPro" id="IPR050366">
    <property type="entry name" value="BP-dependent_transpt_permease"/>
</dbReference>
<dbReference type="Proteomes" id="UP000823613">
    <property type="component" value="Unassembled WGS sequence"/>
</dbReference>
<dbReference type="InterPro" id="IPR025966">
    <property type="entry name" value="OppC_N"/>
</dbReference>
<organism evidence="12 13">
    <name type="scientific">Candidatus Onthovivens merdipullorum</name>
    <dbReference type="NCBI Taxonomy" id="2840889"/>
    <lineage>
        <taxon>Bacteria</taxon>
        <taxon>Bacillati</taxon>
        <taxon>Bacillota</taxon>
        <taxon>Bacilli</taxon>
        <taxon>Bacillales</taxon>
        <taxon>Candidatus Onthovivens</taxon>
    </lineage>
</organism>
<dbReference type="Pfam" id="PF12911">
    <property type="entry name" value="OppC_N"/>
    <property type="match status" value="1"/>
</dbReference>
<feature type="transmembrane region" description="Helical" evidence="10">
    <location>
        <begin position="702"/>
        <end position="720"/>
    </location>
</feature>
<dbReference type="InterPro" id="IPR000515">
    <property type="entry name" value="MetI-like"/>
</dbReference>
<dbReference type="EMBL" id="JADIMY010000091">
    <property type="protein sequence ID" value="MBO8427818.1"/>
    <property type="molecule type" value="Genomic_DNA"/>
</dbReference>
<keyword evidence="7 10" id="KW-1133">Transmembrane helix</keyword>
<evidence type="ECO:0000313" key="13">
    <source>
        <dbReference type="Proteomes" id="UP000823613"/>
    </source>
</evidence>
<name>A0A9D9DHW6_9BACL</name>
<feature type="transmembrane region" description="Helical" evidence="10">
    <location>
        <begin position="560"/>
        <end position="583"/>
    </location>
</feature>
<feature type="transmembrane region" description="Helical" evidence="10">
    <location>
        <begin position="676"/>
        <end position="696"/>
    </location>
</feature>
<feature type="transmembrane region" description="Helical" evidence="10">
    <location>
        <begin position="626"/>
        <end position="645"/>
    </location>
</feature>
<dbReference type="AlphaFoldDB" id="A0A9D9DHW6"/>
<reference evidence="12" key="2">
    <citation type="journal article" date="2021" name="PeerJ">
        <title>Extensive microbial diversity within the chicken gut microbiome revealed by metagenomics and culture.</title>
        <authorList>
            <person name="Gilroy R."/>
            <person name="Ravi A."/>
            <person name="Getino M."/>
            <person name="Pursley I."/>
            <person name="Horton D.L."/>
            <person name="Alikhan N.F."/>
            <person name="Baker D."/>
            <person name="Gharbi K."/>
            <person name="Hall N."/>
            <person name="Watson M."/>
            <person name="Adriaenssens E.M."/>
            <person name="Foster-Nyarko E."/>
            <person name="Jarju S."/>
            <person name="Secka A."/>
            <person name="Antonio M."/>
            <person name="Oren A."/>
            <person name="Chaudhuri R.R."/>
            <person name="La Ragione R."/>
            <person name="Hildebrand F."/>
            <person name="Pallen M.J."/>
        </authorList>
    </citation>
    <scope>NUCLEOTIDE SEQUENCE</scope>
    <source>
        <strain evidence="12">11159</strain>
    </source>
</reference>
<keyword evidence="8 10" id="KW-0472">Membrane</keyword>
<dbReference type="GO" id="GO:0005886">
    <property type="term" value="C:plasma membrane"/>
    <property type="evidence" value="ECO:0007669"/>
    <property type="project" value="UniProtKB-SubCell"/>
</dbReference>
<dbReference type="Pfam" id="PF00528">
    <property type="entry name" value="BPD_transp_1"/>
    <property type="match status" value="1"/>
</dbReference>
<dbReference type="CDD" id="cd06261">
    <property type="entry name" value="TM_PBP2"/>
    <property type="match status" value="1"/>
</dbReference>
<dbReference type="PANTHER" id="PTHR43386">
    <property type="entry name" value="OLIGOPEPTIDE TRANSPORT SYSTEM PERMEASE PROTEIN APPC"/>
    <property type="match status" value="1"/>
</dbReference>
<evidence type="ECO:0000256" key="2">
    <source>
        <dbReference type="ARBA" id="ARBA00022448"/>
    </source>
</evidence>
<evidence type="ECO:0000256" key="4">
    <source>
        <dbReference type="ARBA" id="ARBA00022692"/>
    </source>
</evidence>
<evidence type="ECO:0000256" key="1">
    <source>
        <dbReference type="ARBA" id="ARBA00004651"/>
    </source>
</evidence>
<evidence type="ECO:0000256" key="10">
    <source>
        <dbReference type="RuleBase" id="RU363032"/>
    </source>
</evidence>
<dbReference type="GO" id="GO:0015031">
    <property type="term" value="P:protein transport"/>
    <property type="evidence" value="ECO:0007669"/>
    <property type="project" value="UniProtKB-KW"/>
</dbReference>
<feature type="domain" description="ABC transmembrane type-1" evidence="11">
    <location>
        <begin position="556"/>
        <end position="752"/>
    </location>
</feature>
<keyword evidence="6" id="KW-0653">Protein transport</keyword>
<evidence type="ECO:0000256" key="7">
    <source>
        <dbReference type="ARBA" id="ARBA00022989"/>
    </source>
</evidence>
<comment type="caution">
    <text evidence="12">The sequence shown here is derived from an EMBL/GenBank/DDBJ whole genome shotgun (WGS) entry which is preliminary data.</text>
</comment>
<evidence type="ECO:0000256" key="6">
    <source>
        <dbReference type="ARBA" id="ARBA00022927"/>
    </source>
</evidence>
<dbReference type="SUPFAM" id="SSF161098">
    <property type="entry name" value="MetI-like"/>
    <property type="match status" value="1"/>
</dbReference>
<accession>A0A9D9DHW6</accession>
<reference evidence="12" key="1">
    <citation type="submission" date="2020-10" db="EMBL/GenBank/DDBJ databases">
        <authorList>
            <person name="Gilroy R."/>
        </authorList>
    </citation>
    <scope>NUCLEOTIDE SEQUENCE</scope>
    <source>
        <strain evidence="12">11159</strain>
    </source>
</reference>
<comment type="similarity">
    <text evidence="9">Belongs to the binding-protein-dependent transport system permease family. OppBC subfamily.</text>
</comment>
<keyword evidence="4 10" id="KW-0812">Transmembrane</keyword>
<keyword evidence="3" id="KW-1003">Cell membrane</keyword>
<protein>
    <submittedName>
        <fullName evidence="12">ABC transporter permease</fullName>
    </submittedName>
</protein>
<evidence type="ECO:0000313" key="12">
    <source>
        <dbReference type="EMBL" id="MBO8427818.1"/>
    </source>
</evidence>
<sequence>MEEKIITDGSGRQISISQNDFKLIQHDKKIYDVKFKNKATTFLKDALKRFAKSKPALIGFIIVGILFVMSLIVPISSENIGAFNVAQEGGGDQQVERGLSPKLFDAGTGFWDGTVKREHVLFNTTTNTPSGYREGTYFNLRTYEEVVNDVSSVYGHGGSVNVRNLSNSAPGYFYSPEINFDFTNSQYNLSFNLTDANEDGYVFNGYKLYLHNEGNTSNDFSFNLTNFEATGGNLEEMFGTWNGTDYNGEPITIVIESPDLENEGRGSYNDFEFTYTFDPENPNSINVVIAEFESLTFSFTYNEENENPVSLRVSGSEIAVGNNYYLVGDENTYSKGTTVNLNINEMIDEYNLTTLNAELRFELPASDENGYSNIFISNLSITSDNDIENETLNEISFSDGNSLLIRGNNSGNSWKNSSAVSKSGYQITIPYCDFTFDQYENAYGIRTYNYGAIELRPFIESGALVVDFSNGTEATSDLDVLSQRFQVVDSDECPIIRVVSQDLDATRNPVSGEYTGYGITCEVYYYRILGYDEMPRFVFGTNDSAKDYFKLIFTGLRFSLLFAIGVSLVNICFGLVWGSISGYYGGWIDIGMERICDIIGGLPTTVLITLVIMYGNQFNWGDSSDVIALMISIFLTGWMGVARQTRTQFYRFKNREYVLASRTLGAKDRRLIFRHILPNSAGTIITSSVLIIPSVMYTEASIAYLGLGLSNQVMFGVILSDAKNYYMGDKTFLLIIPTVIMVLLLVSFNLFGNGLRDAFNPSLKGSKN</sequence>
<dbReference type="GO" id="GO:0055085">
    <property type="term" value="P:transmembrane transport"/>
    <property type="evidence" value="ECO:0007669"/>
    <property type="project" value="InterPro"/>
</dbReference>
<dbReference type="GO" id="GO:0015833">
    <property type="term" value="P:peptide transport"/>
    <property type="evidence" value="ECO:0007669"/>
    <property type="project" value="UniProtKB-KW"/>
</dbReference>
<feature type="transmembrane region" description="Helical" evidence="10">
    <location>
        <begin position="732"/>
        <end position="751"/>
    </location>
</feature>
<dbReference type="Gene3D" id="1.10.3720.10">
    <property type="entry name" value="MetI-like"/>
    <property type="match status" value="1"/>
</dbReference>
<evidence type="ECO:0000256" key="5">
    <source>
        <dbReference type="ARBA" id="ARBA00022856"/>
    </source>
</evidence>
<feature type="transmembrane region" description="Helical" evidence="10">
    <location>
        <begin position="56"/>
        <end position="75"/>
    </location>
</feature>
<keyword evidence="5" id="KW-0571">Peptide transport</keyword>